<dbReference type="InterPro" id="IPR011659">
    <property type="entry name" value="WD40"/>
</dbReference>
<dbReference type="Proteomes" id="UP000682416">
    <property type="component" value="Chromosome"/>
</dbReference>
<dbReference type="SUPFAM" id="SSF82171">
    <property type="entry name" value="DPP6 N-terminal domain-like"/>
    <property type="match status" value="1"/>
</dbReference>
<reference evidence="5" key="1">
    <citation type="submission" date="2021-05" db="EMBL/GenBank/DDBJ databases">
        <authorList>
            <person name="Kaiqin L."/>
            <person name="Jian G."/>
        </authorList>
    </citation>
    <scope>NUCLEOTIDE SEQUENCE</scope>
    <source>
        <strain evidence="5">HDS5</strain>
    </source>
</reference>
<proteinExistence type="predicted"/>
<evidence type="ECO:0000256" key="1">
    <source>
        <dbReference type="ARBA" id="ARBA00022729"/>
    </source>
</evidence>
<dbReference type="EMBL" id="CP074402">
    <property type="protein sequence ID" value="QVJ00541.1"/>
    <property type="molecule type" value="Genomic_DNA"/>
</dbReference>
<evidence type="ECO:0000259" key="4">
    <source>
        <dbReference type="Pfam" id="PF00326"/>
    </source>
</evidence>
<evidence type="ECO:0000256" key="2">
    <source>
        <dbReference type="ARBA" id="ARBA00022801"/>
    </source>
</evidence>
<dbReference type="AlphaFoldDB" id="A0A975L8J5"/>
<dbReference type="InterPro" id="IPR011042">
    <property type="entry name" value="6-blade_b-propeller_TolB-like"/>
</dbReference>
<organism evidence="5 6">
    <name type="scientific">Nocardiopsis eucommiae</name>
    <dbReference type="NCBI Taxonomy" id="2831970"/>
    <lineage>
        <taxon>Bacteria</taxon>
        <taxon>Bacillati</taxon>
        <taxon>Actinomycetota</taxon>
        <taxon>Actinomycetes</taxon>
        <taxon>Streptosporangiales</taxon>
        <taxon>Nocardiopsidaceae</taxon>
        <taxon>Nocardiopsis</taxon>
    </lineage>
</organism>
<dbReference type="Gene3D" id="3.40.50.1820">
    <property type="entry name" value="alpha/beta hydrolase"/>
    <property type="match status" value="1"/>
</dbReference>
<sequence>MPSSTPAPFSAFTDIDAFTRIPRVTALAAGPDGRVVASIDEVDEHGSKRVSALWALDPEGLRPARRLTFSQDGESTPWFTPDGSLLFTSRRPDDGDDEGAAVWRLPEHGEATVVARLPGGLSVSGVAKDGSILARTSVLAGATLDDDGERRRARKDAKRSTIWHTGMPIRRWDHELGDVSPRLVLVSPDGGISDLTEDADTLALVGASADLSSDGRTVAATWTERVGGGQTRTSVVLIDTDSRERTTMLAADDDQEYGSPLLSPDGAHLAVTRTTISTPSDTGYGFLEIHPLSGEEPVGVDLGDLTVNEYVWSPDGTLVVSGDLHSSGAVLAVDPRTGEARTLADAGVFTSLAPAPDGSLHALRSDIGTPPRPVRLTPGEWTELPAPGRVDGLPGSLERVWTDVDGVRVGGWLCLPDGASEADPAPVMLWIHGGPHSSFNTWSWRWCPWLAVARGYAVLMPDPAMSTGYGHTGLNRGWPRLPDVVYRECEALLDLVLERPVLDGARTALLGASFGGFMVSWIAGHTDRFSAVVTHAGSWAMGQQHRTTDAAAKKMRVHGHEDEQPEWYRDHSPHHGASRVVTPVLITHGNRDYRVPISEALRMWWDLVSAWEGSPETMPHRFLQLTGENHWVLTPSNSRVWNETVLAFCDQHLGGGDPIPETLPW</sequence>
<keyword evidence="1" id="KW-0732">Signal</keyword>
<keyword evidence="6" id="KW-1185">Reference proteome</keyword>
<evidence type="ECO:0000313" key="5">
    <source>
        <dbReference type="EMBL" id="QVJ00541.1"/>
    </source>
</evidence>
<feature type="domain" description="Peptidase S9 prolyl oligopeptidase catalytic" evidence="4">
    <location>
        <begin position="443"/>
        <end position="655"/>
    </location>
</feature>
<gene>
    <name evidence="5" type="ORF">KGD82_17855</name>
</gene>
<dbReference type="Gene3D" id="2.120.10.30">
    <property type="entry name" value="TolB, C-terminal domain"/>
    <property type="match status" value="2"/>
</dbReference>
<name>A0A975L8J5_9ACTN</name>
<keyword evidence="3" id="KW-0645">Protease</keyword>
<dbReference type="InterPro" id="IPR001375">
    <property type="entry name" value="Peptidase_S9_cat"/>
</dbReference>
<dbReference type="Pfam" id="PF07676">
    <property type="entry name" value="PD40"/>
    <property type="match status" value="1"/>
</dbReference>
<dbReference type="Pfam" id="PF00326">
    <property type="entry name" value="Peptidase_S9"/>
    <property type="match status" value="1"/>
</dbReference>
<dbReference type="SUPFAM" id="SSF53474">
    <property type="entry name" value="alpha/beta-Hydrolases"/>
    <property type="match status" value="1"/>
</dbReference>
<dbReference type="GO" id="GO:0004252">
    <property type="term" value="F:serine-type endopeptidase activity"/>
    <property type="evidence" value="ECO:0007669"/>
    <property type="project" value="TreeGrafter"/>
</dbReference>
<keyword evidence="2" id="KW-0378">Hydrolase</keyword>
<accession>A0A975L8J5</accession>
<protein>
    <submittedName>
        <fullName evidence="5">S9 family peptidase</fullName>
    </submittedName>
</protein>
<dbReference type="KEGG" id="nec:KGD82_17855"/>
<keyword evidence="3" id="KW-0720">Serine protease</keyword>
<dbReference type="PANTHER" id="PTHR42776">
    <property type="entry name" value="SERINE PEPTIDASE S9 FAMILY MEMBER"/>
    <property type="match status" value="1"/>
</dbReference>
<dbReference type="PANTHER" id="PTHR42776:SF13">
    <property type="entry name" value="DIPEPTIDYL-PEPTIDASE 5"/>
    <property type="match status" value="1"/>
</dbReference>
<dbReference type="InterPro" id="IPR029058">
    <property type="entry name" value="AB_hydrolase_fold"/>
</dbReference>
<evidence type="ECO:0000313" key="6">
    <source>
        <dbReference type="Proteomes" id="UP000682416"/>
    </source>
</evidence>
<evidence type="ECO:0000256" key="3">
    <source>
        <dbReference type="ARBA" id="ARBA00022825"/>
    </source>
</evidence>
<dbReference type="GO" id="GO:0006508">
    <property type="term" value="P:proteolysis"/>
    <property type="evidence" value="ECO:0007669"/>
    <property type="project" value="InterPro"/>
</dbReference>